<dbReference type="Proteomes" id="UP001432027">
    <property type="component" value="Unassembled WGS sequence"/>
</dbReference>
<feature type="non-terminal residue" evidence="1">
    <location>
        <position position="1"/>
    </location>
</feature>
<reference evidence="1" key="1">
    <citation type="submission" date="2023-10" db="EMBL/GenBank/DDBJ databases">
        <title>Genome assembly of Pristionchus species.</title>
        <authorList>
            <person name="Yoshida K."/>
            <person name="Sommer R.J."/>
        </authorList>
    </citation>
    <scope>NUCLEOTIDE SEQUENCE</scope>
    <source>
        <strain evidence="1">RS0144</strain>
    </source>
</reference>
<proteinExistence type="predicted"/>
<evidence type="ECO:0000313" key="2">
    <source>
        <dbReference type="Proteomes" id="UP001432027"/>
    </source>
</evidence>
<gene>
    <name evidence="1" type="ORF">PENTCL1PPCAC_3407</name>
</gene>
<feature type="non-terminal residue" evidence="1">
    <location>
        <position position="102"/>
    </location>
</feature>
<organism evidence="1 2">
    <name type="scientific">Pristionchus entomophagus</name>
    <dbReference type="NCBI Taxonomy" id="358040"/>
    <lineage>
        <taxon>Eukaryota</taxon>
        <taxon>Metazoa</taxon>
        <taxon>Ecdysozoa</taxon>
        <taxon>Nematoda</taxon>
        <taxon>Chromadorea</taxon>
        <taxon>Rhabditida</taxon>
        <taxon>Rhabditina</taxon>
        <taxon>Diplogasteromorpha</taxon>
        <taxon>Diplogasteroidea</taxon>
        <taxon>Neodiplogasteridae</taxon>
        <taxon>Pristionchus</taxon>
    </lineage>
</organism>
<comment type="caution">
    <text evidence="1">The sequence shown here is derived from an EMBL/GenBank/DDBJ whole genome shotgun (WGS) entry which is preliminary data.</text>
</comment>
<accession>A0AAV5SEV7</accession>
<keyword evidence="2" id="KW-1185">Reference proteome</keyword>
<name>A0AAV5SEV7_9BILA</name>
<dbReference type="AlphaFoldDB" id="A0AAV5SEV7"/>
<protein>
    <submittedName>
        <fullName evidence="1">Uncharacterized protein</fullName>
    </submittedName>
</protein>
<dbReference type="EMBL" id="BTSX01000001">
    <property type="protein sequence ID" value="GMS81232.1"/>
    <property type="molecule type" value="Genomic_DNA"/>
</dbReference>
<sequence>ANLVATSSAWIYPVEPPKNRDEYAKLVENVTSTSHFAGTFAQDIFVLSKTEQKRINNRLGYFDEFSKNKQMAENHMIRLFKLGVRFRQLATPARKENVFVQS</sequence>
<evidence type="ECO:0000313" key="1">
    <source>
        <dbReference type="EMBL" id="GMS81232.1"/>
    </source>
</evidence>